<keyword evidence="4 7" id="KW-0812">Transmembrane</keyword>
<accession>A0A3P8Z2Z5</accession>
<comment type="similarity">
    <text evidence="2 7">Belongs to the FXYD family.</text>
</comment>
<dbReference type="CDD" id="cd20323">
    <property type="entry name" value="FXYD_FXYD5"/>
    <property type="match status" value="1"/>
</dbReference>
<evidence type="ECO:0000256" key="1">
    <source>
        <dbReference type="ARBA" id="ARBA00004167"/>
    </source>
</evidence>
<proteinExistence type="inferred from homology"/>
<feature type="region of interest" description="Disordered" evidence="8">
    <location>
        <begin position="107"/>
        <end position="171"/>
    </location>
</feature>
<evidence type="ECO:0000256" key="6">
    <source>
        <dbReference type="ARBA" id="ARBA00023136"/>
    </source>
</evidence>
<dbReference type="Ensembl" id="ENSELUT00000033882.3">
    <property type="protein sequence ID" value="ENSELUP00000022838.1"/>
    <property type="gene ID" value="ENSELUG00000021748.3"/>
</dbReference>
<dbReference type="STRING" id="8010.ENSELUP00000022838"/>
<dbReference type="AlphaFoldDB" id="A0A3P8Z2Z5"/>
<dbReference type="PANTHER" id="PTHR14132:SF23">
    <property type="entry name" value="FXYD DOMAIN-CONTAINING ION TRANSPORT REGULATOR"/>
    <property type="match status" value="1"/>
</dbReference>
<evidence type="ECO:0000256" key="2">
    <source>
        <dbReference type="ARBA" id="ARBA00005948"/>
    </source>
</evidence>
<comment type="subcellular location">
    <subcellularLocation>
        <location evidence="1">Membrane</location>
        <topology evidence="1">Single-pass membrane protein</topology>
    </subcellularLocation>
</comment>
<dbReference type="Pfam" id="PF02038">
    <property type="entry name" value="ATP1G1_PLM_MAT8"/>
    <property type="match status" value="1"/>
</dbReference>
<dbReference type="OMA" id="FMMLRVS"/>
<keyword evidence="6 7" id="KW-0472">Membrane</keyword>
<dbReference type="GO" id="GO:0016020">
    <property type="term" value="C:membrane"/>
    <property type="evidence" value="ECO:0007669"/>
    <property type="project" value="UniProtKB-SubCell"/>
</dbReference>
<organism evidence="9 10">
    <name type="scientific">Esox lucius</name>
    <name type="common">Northern pike</name>
    <dbReference type="NCBI Taxonomy" id="8010"/>
    <lineage>
        <taxon>Eukaryota</taxon>
        <taxon>Metazoa</taxon>
        <taxon>Chordata</taxon>
        <taxon>Craniata</taxon>
        <taxon>Vertebrata</taxon>
        <taxon>Euteleostomi</taxon>
        <taxon>Actinopterygii</taxon>
        <taxon>Neopterygii</taxon>
        <taxon>Teleostei</taxon>
        <taxon>Protacanthopterygii</taxon>
        <taxon>Esociformes</taxon>
        <taxon>Esocidae</taxon>
        <taxon>Esox</taxon>
    </lineage>
</organism>
<feature type="transmembrane region" description="Helical" evidence="7">
    <location>
        <begin position="183"/>
        <end position="204"/>
    </location>
</feature>
<evidence type="ECO:0000256" key="7">
    <source>
        <dbReference type="RuleBase" id="RU364131"/>
    </source>
</evidence>
<keyword evidence="7" id="KW-1133">Transmembrane helix</keyword>
<name>A0A3P8Z2Z5_ESOLU</name>
<dbReference type="Bgee" id="ENSELUG00000021748">
    <property type="expression patterns" value="Expressed in head kidney and 14 other cell types or tissues"/>
</dbReference>
<reference evidence="10" key="1">
    <citation type="journal article" date="2014" name="PLoS ONE">
        <title>The genome and linkage map of the northern pike (Esox lucius): conserved synteny revealed between the salmonid sister group and the Neoteleostei.</title>
        <authorList>
            <person name="Rondeau E.B."/>
            <person name="Minkley D.R."/>
            <person name="Leong J.S."/>
            <person name="Messmer A.M."/>
            <person name="Jantzen J.R."/>
            <person name="von Schalburg K.R."/>
            <person name="Lemon C."/>
            <person name="Bird N.H."/>
            <person name="Koop B.F."/>
        </authorList>
    </citation>
    <scope>NUCLEOTIDE SEQUENCE</scope>
</reference>
<protein>
    <recommendedName>
        <fullName evidence="7">FXYD domain-containing ion transport regulator</fullName>
    </recommendedName>
</protein>
<sequence>MFVTETWKEEMMGRWVWSANGSSPLFLSTERMYRRCCSELSSGIIQLRMDPKIQLRWMAVCLFFILRGSLAQNPSPTSNNQPLEMTLVANISTTSSPAQIDGKMATTKASQATSGPQTVNTTVGTDLSNAPTVNVTGSAPTNKSITPTSKSLTMTVKPSPTTSGNTANRNKSWDDPFNYDYKYLRTVGLSISAILFILGIMVICCGKRRCTLPRCHTCKGKSYQVARMH</sequence>
<dbReference type="Proteomes" id="UP000265140">
    <property type="component" value="Chromosome 20"/>
</dbReference>
<dbReference type="GeneTree" id="ENSGT00530000068431"/>
<dbReference type="Gene3D" id="1.20.5.780">
    <property type="entry name" value="Single helix bin"/>
    <property type="match status" value="1"/>
</dbReference>
<reference evidence="9" key="2">
    <citation type="submission" date="2020-02" db="EMBL/GenBank/DDBJ databases">
        <title>Esox lucius (northern pike) genome, fEsoLuc1, primary haplotype.</title>
        <authorList>
            <person name="Myers G."/>
            <person name="Karagic N."/>
            <person name="Meyer A."/>
            <person name="Pippel M."/>
            <person name="Reichard M."/>
            <person name="Winkler S."/>
            <person name="Tracey A."/>
            <person name="Sims Y."/>
            <person name="Howe K."/>
            <person name="Rhie A."/>
            <person name="Formenti G."/>
            <person name="Durbin R."/>
            <person name="Fedrigo O."/>
            <person name="Jarvis E.D."/>
        </authorList>
    </citation>
    <scope>NUCLEOTIDE SEQUENCE [LARGE SCALE GENOMIC DNA]</scope>
</reference>
<reference evidence="9" key="4">
    <citation type="submission" date="2025-09" db="UniProtKB">
        <authorList>
            <consortium name="Ensembl"/>
        </authorList>
    </citation>
    <scope>IDENTIFICATION</scope>
</reference>
<evidence type="ECO:0000313" key="10">
    <source>
        <dbReference type="Proteomes" id="UP000265140"/>
    </source>
</evidence>
<dbReference type="InterPro" id="IPR000272">
    <property type="entry name" value="Ion-transport_regulator_FXYD"/>
</dbReference>
<reference evidence="9" key="3">
    <citation type="submission" date="2025-08" db="UniProtKB">
        <authorList>
            <consortium name="Ensembl"/>
        </authorList>
    </citation>
    <scope>IDENTIFICATION</scope>
</reference>
<dbReference type="InParanoid" id="A0A3P8Z2Z5"/>
<dbReference type="GO" id="GO:0017080">
    <property type="term" value="F:sodium channel regulator activity"/>
    <property type="evidence" value="ECO:0007669"/>
    <property type="project" value="TreeGrafter"/>
</dbReference>
<keyword evidence="5 7" id="KW-0406">Ion transport</keyword>
<dbReference type="PANTHER" id="PTHR14132">
    <property type="entry name" value="SODIUM/POTASSIUM-TRANSPORTING ATPASE SUBUNIT GAMMA"/>
    <property type="match status" value="1"/>
</dbReference>
<keyword evidence="3 7" id="KW-0813">Transport</keyword>
<dbReference type="GO" id="GO:0006811">
    <property type="term" value="P:monoatomic ion transport"/>
    <property type="evidence" value="ECO:0007669"/>
    <property type="project" value="UniProtKB-KW"/>
</dbReference>
<evidence type="ECO:0000256" key="4">
    <source>
        <dbReference type="ARBA" id="ARBA00022692"/>
    </source>
</evidence>
<dbReference type="GO" id="GO:0043269">
    <property type="term" value="P:regulation of monoatomic ion transport"/>
    <property type="evidence" value="ECO:0007669"/>
    <property type="project" value="InterPro"/>
</dbReference>
<evidence type="ECO:0000256" key="5">
    <source>
        <dbReference type="ARBA" id="ARBA00023065"/>
    </source>
</evidence>
<keyword evidence="10" id="KW-1185">Reference proteome</keyword>
<evidence type="ECO:0000313" key="9">
    <source>
        <dbReference type="Ensembl" id="ENSELUP00000022838.1"/>
    </source>
</evidence>
<feature type="compositionally biased region" description="Polar residues" evidence="8">
    <location>
        <begin position="107"/>
        <end position="170"/>
    </location>
</feature>
<evidence type="ECO:0000256" key="3">
    <source>
        <dbReference type="ARBA" id="ARBA00022448"/>
    </source>
</evidence>
<evidence type="ECO:0000256" key="8">
    <source>
        <dbReference type="SAM" id="MobiDB-lite"/>
    </source>
</evidence>